<evidence type="ECO:0000313" key="1">
    <source>
        <dbReference type="EMBL" id="PNG99023.1"/>
    </source>
</evidence>
<dbReference type="AlphaFoldDB" id="A0A2J7ZFH0"/>
<feature type="non-terminal residue" evidence="1">
    <location>
        <position position="28"/>
    </location>
</feature>
<reference evidence="1 2" key="1">
    <citation type="journal article" date="2017" name="Mol. Biol. Evol.">
        <title>The 4-celled Tetrabaena socialis nuclear genome reveals the essential components for genetic control of cell number at the origin of multicellularity in the volvocine lineage.</title>
        <authorList>
            <person name="Featherston J."/>
            <person name="Arakaki Y."/>
            <person name="Hanschen E.R."/>
            <person name="Ferris P.J."/>
            <person name="Michod R.E."/>
            <person name="Olson B.J.S.C."/>
            <person name="Nozaki H."/>
            <person name="Durand P.M."/>
        </authorList>
    </citation>
    <scope>NUCLEOTIDE SEQUENCE [LARGE SCALE GENOMIC DNA]</scope>
    <source>
        <strain evidence="1 2">NIES-571</strain>
    </source>
</reference>
<accession>A0A2J7ZFH0</accession>
<evidence type="ECO:0000313" key="2">
    <source>
        <dbReference type="Proteomes" id="UP000236333"/>
    </source>
</evidence>
<organism evidence="1 2">
    <name type="scientific">Tetrabaena socialis</name>
    <dbReference type="NCBI Taxonomy" id="47790"/>
    <lineage>
        <taxon>Eukaryota</taxon>
        <taxon>Viridiplantae</taxon>
        <taxon>Chlorophyta</taxon>
        <taxon>core chlorophytes</taxon>
        <taxon>Chlorophyceae</taxon>
        <taxon>CS clade</taxon>
        <taxon>Chlamydomonadales</taxon>
        <taxon>Tetrabaenaceae</taxon>
        <taxon>Tetrabaena</taxon>
    </lineage>
</organism>
<gene>
    <name evidence="1" type="ORF">TSOC_015206</name>
</gene>
<name>A0A2J7ZFH0_9CHLO</name>
<proteinExistence type="predicted"/>
<comment type="caution">
    <text evidence="1">The sequence shown here is derived from an EMBL/GenBank/DDBJ whole genome shotgun (WGS) entry which is preliminary data.</text>
</comment>
<dbReference type="EMBL" id="PGGS01004456">
    <property type="protein sequence ID" value="PNG99023.1"/>
    <property type="molecule type" value="Genomic_DNA"/>
</dbReference>
<sequence>MVVMKLGDELLQPFMEVIDFLGREHNLK</sequence>
<keyword evidence="2" id="KW-1185">Reference proteome</keyword>
<protein>
    <submittedName>
        <fullName evidence="1">Uncharacterized protein</fullName>
    </submittedName>
</protein>
<dbReference type="Proteomes" id="UP000236333">
    <property type="component" value="Unassembled WGS sequence"/>
</dbReference>